<name>A0A834LG23_RHOSS</name>
<keyword evidence="2" id="KW-0677">Repeat</keyword>
<dbReference type="FunFam" id="1.10.10.60:FF:000645">
    <property type="entry name" value="Os07g0634900 protein"/>
    <property type="match status" value="1"/>
</dbReference>
<organism evidence="8 9">
    <name type="scientific">Rhododendron simsii</name>
    <name type="common">Sims's rhododendron</name>
    <dbReference type="NCBI Taxonomy" id="118357"/>
    <lineage>
        <taxon>Eukaryota</taxon>
        <taxon>Viridiplantae</taxon>
        <taxon>Streptophyta</taxon>
        <taxon>Embryophyta</taxon>
        <taxon>Tracheophyta</taxon>
        <taxon>Spermatophyta</taxon>
        <taxon>Magnoliopsida</taxon>
        <taxon>eudicotyledons</taxon>
        <taxon>Gunneridae</taxon>
        <taxon>Pentapetalae</taxon>
        <taxon>asterids</taxon>
        <taxon>Ericales</taxon>
        <taxon>Ericaceae</taxon>
        <taxon>Ericoideae</taxon>
        <taxon>Rhodoreae</taxon>
        <taxon>Rhododendron</taxon>
    </lineage>
</organism>
<dbReference type="InterPro" id="IPR017930">
    <property type="entry name" value="Myb_dom"/>
</dbReference>
<dbReference type="PANTHER" id="PTHR47994">
    <property type="entry name" value="F14D16.11-RELATED"/>
    <property type="match status" value="1"/>
</dbReference>
<evidence type="ECO:0000259" key="6">
    <source>
        <dbReference type="PROSITE" id="PS50090"/>
    </source>
</evidence>
<dbReference type="InterPro" id="IPR009057">
    <property type="entry name" value="Homeodomain-like_sf"/>
</dbReference>
<evidence type="ECO:0000259" key="7">
    <source>
        <dbReference type="PROSITE" id="PS51294"/>
    </source>
</evidence>
<dbReference type="InterPro" id="IPR015495">
    <property type="entry name" value="Myb_TF_plants"/>
</dbReference>
<evidence type="ECO:0000256" key="2">
    <source>
        <dbReference type="ARBA" id="ARBA00022737"/>
    </source>
</evidence>
<evidence type="ECO:0000313" key="8">
    <source>
        <dbReference type="EMBL" id="KAF7135203.1"/>
    </source>
</evidence>
<dbReference type="PANTHER" id="PTHR47994:SF5">
    <property type="entry name" value="F14D16.11-RELATED"/>
    <property type="match status" value="1"/>
</dbReference>
<dbReference type="GO" id="GO:0005634">
    <property type="term" value="C:nucleus"/>
    <property type="evidence" value="ECO:0007669"/>
    <property type="project" value="UniProtKB-SubCell"/>
</dbReference>
<dbReference type="InterPro" id="IPR001005">
    <property type="entry name" value="SANT/Myb"/>
</dbReference>
<evidence type="ECO:0000313" key="9">
    <source>
        <dbReference type="Proteomes" id="UP000626092"/>
    </source>
</evidence>
<dbReference type="OrthoDB" id="2143914at2759"/>
<keyword evidence="4" id="KW-0539">Nucleus</keyword>
<keyword evidence="3" id="KW-0238">DNA-binding</keyword>
<sequence>MRPAADWLLCVYIKSVLLCPENRGTMVRPPCYERLNAKTGNSTEEEDVKKTGLRRGGKSCRLKWTNCSRHDNNFTPEEEELIVRLHAAIGSRWSIIAQQLPGRTDNNVKNCWNTQLRKKLSDMGIDHVTHKPFSKVLADYANIGSLPEAGSARIGSLNRDSKNSFNFDSKQFPNPQEASFSNANPHLPTLTEQTQENSTLSWRDYIVDDPFPQADDEQRKENKIVIENDLKQEEKHELSIIDFEASSSSGSSFVEAMLDRQNDMLLEFPGLLEESFLD</sequence>
<dbReference type="EMBL" id="WJXA01000008">
    <property type="protein sequence ID" value="KAF7135203.1"/>
    <property type="molecule type" value="Genomic_DNA"/>
</dbReference>
<accession>A0A834LG23</accession>
<comment type="caution">
    <text evidence="8">The sequence shown here is derived from an EMBL/GenBank/DDBJ whole genome shotgun (WGS) entry which is preliminary data.</text>
</comment>
<evidence type="ECO:0000256" key="1">
    <source>
        <dbReference type="ARBA" id="ARBA00004123"/>
    </source>
</evidence>
<comment type="subcellular location">
    <subcellularLocation>
        <location evidence="1">Nucleus</location>
    </subcellularLocation>
</comment>
<feature type="domain" description="HTH myb-type" evidence="7">
    <location>
        <begin position="73"/>
        <end position="120"/>
    </location>
</feature>
<evidence type="ECO:0000256" key="4">
    <source>
        <dbReference type="ARBA" id="ARBA00023242"/>
    </source>
</evidence>
<dbReference type="SMART" id="SM00717">
    <property type="entry name" value="SANT"/>
    <property type="match status" value="1"/>
</dbReference>
<evidence type="ECO:0000256" key="3">
    <source>
        <dbReference type="ARBA" id="ARBA00023125"/>
    </source>
</evidence>
<dbReference type="GO" id="GO:0003677">
    <property type="term" value="F:DNA binding"/>
    <property type="evidence" value="ECO:0007669"/>
    <property type="project" value="UniProtKB-KW"/>
</dbReference>
<dbReference type="CDD" id="cd00167">
    <property type="entry name" value="SANT"/>
    <property type="match status" value="1"/>
</dbReference>
<dbReference type="Gene3D" id="1.10.10.60">
    <property type="entry name" value="Homeodomain-like"/>
    <property type="match status" value="1"/>
</dbReference>
<gene>
    <name evidence="8" type="ORF">RHSIM_Rhsim08G0162900</name>
</gene>
<feature type="region of interest" description="Disordered" evidence="5">
    <location>
        <begin position="165"/>
        <end position="198"/>
    </location>
</feature>
<protein>
    <submittedName>
        <fullName evidence="8">Uncharacterized protein</fullName>
    </submittedName>
</protein>
<dbReference type="PROSITE" id="PS50090">
    <property type="entry name" value="MYB_LIKE"/>
    <property type="match status" value="1"/>
</dbReference>
<dbReference type="Proteomes" id="UP000626092">
    <property type="component" value="Unassembled WGS sequence"/>
</dbReference>
<dbReference type="PROSITE" id="PS51294">
    <property type="entry name" value="HTH_MYB"/>
    <property type="match status" value="1"/>
</dbReference>
<reference evidence="8" key="1">
    <citation type="submission" date="2019-11" db="EMBL/GenBank/DDBJ databases">
        <authorList>
            <person name="Liu Y."/>
            <person name="Hou J."/>
            <person name="Li T.-Q."/>
            <person name="Guan C.-H."/>
            <person name="Wu X."/>
            <person name="Wu H.-Z."/>
            <person name="Ling F."/>
            <person name="Zhang R."/>
            <person name="Shi X.-G."/>
            <person name="Ren J.-P."/>
            <person name="Chen E.-F."/>
            <person name="Sun J.-M."/>
        </authorList>
    </citation>
    <scope>NUCLEOTIDE SEQUENCE</scope>
    <source>
        <strain evidence="8">Adult_tree_wgs_1</strain>
        <tissue evidence="8">Leaves</tissue>
    </source>
</reference>
<dbReference type="Pfam" id="PF00249">
    <property type="entry name" value="Myb_DNA-binding"/>
    <property type="match status" value="1"/>
</dbReference>
<dbReference type="AlphaFoldDB" id="A0A834LG23"/>
<keyword evidence="9" id="KW-1185">Reference proteome</keyword>
<evidence type="ECO:0000256" key="5">
    <source>
        <dbReference type="SAM" id="MobiDB-lite"/>
    </source>
</evidence>
<dbReference type="SUPFAM" id="SSF46689">
    <property type="entry name" value="Homeodomain-like"/>
    <property type="match status" value="1"/>
</dbReference>
<proteinExistence type="predicted"/>
<feature type="domain" description="Myb-like" evidence="6">
    <location>
        <begin position="66"/>
        <end position="116"/>
    </location>
</feature>